<dbReference type="FunFam" id="1.10.10.10:FF:000293">
    <property type="entry name" value="Tigger transposable element-derived protein 5"/>
    <property type="match status" value="1"/>
</dbReference>
<keyword evidence="12" id="KW-1185">Reference proteome</keyword>
<evidence type="ECO:0000256" key="1">
    <source>
        <dbReference type="ARBA" id="ARBA00004123"/>
    </source>
</evidence>
<dbReference type="PANTHER" id="PTHR33215">
    <property type="entry name" value="PROTEIN DISTAL ANTENNA"/>
    <property type="match status" value="1"/>
</dbReference>
<feature type="region of interest" description="Disordered" evidence="9">
    <location>
        <begin position="59"/>
        <end position="78"/>
    </location>
</feature>
<evidence type="ECO:0000259" key="10">
    <source>
        <dbReference type="PROSITE" id="PS50960"/>
    </source>
</evidence>
<dbReference type="AlphaFoldDB" id="A0AAW1MHN5"/>
<dbReference type="Pfam" id="PF04218">
    <property type="entry name" value="CENP-B_N"/>
    <property type="match status" value="1"/>
</dbReference>
<dbReference type="PANTHER" id="PTHR33215:SF13">
    <property type="entry name" value="PROTEIN DISTAL ANTENNA"/>
    <property type="match status" value="1"/>
</dbReference>
<keyword evidence="6" id="KW-0804">Transcription</keyword>
<feature type="compositionally biased region" description="Polar residues" evidence="9">
    <location>
        <begin position="128"/>
        <end position="143"/>
    </location>
</feature>
<comment type="subcellular location">
    <subcellularLocation>
        <location evidence="1 8">Nucleus</location>
    </subcellularLocation>
</comment>
<evidence type="ECO:0000256" key="9">
    <source>
        <dbReference type="SAM" id="MobiDB-lite"/>
    </source>
</evidence>
<feature type="compositionally biased region" description="Basic and acidic residues" evidence="9">
    <location>
        <begin position="68"/>
        <end position="78"/>
    </location>
</feature>
<dbReference type="GO" id="GO:0007379">
    <property type="term" value="P:segment specification"/>
    <property type="evidence" value="ECO:0007669"/>
    <property type="project" value="UniProtKB-ARBA"/>
</dbReference>
<accession>A0AAW1MHN5</accession>
<keyword evidence="4" id="KW-0805">Transcription regulation</keyword>
<dbReference type="GO" id="GO:0005634">
    <property type="term" value="C:nucleus"/>
    <property type="evidence" value="ECO:0007669"/>
    <property type="project" value="UniProtKB-SubCell"/>
</dbReference>
<dbReference type="GO" id="GO:0003677">
    <property type="term" value="F:DNA binding"/>
    <property type="evidence" value="ECO:0007669"/>
    <property type="project" value="UniProtKB-UniRule"/>
</dbReference>
<feature type="domain" description="HTH psq-type" evidence="10">
    <location>
        <begin position="4"/>
        <end position="55"/>
    </location>
</feature>
<gene>
    <name evidence="11" type="ORF">QE152_g7151</name>
</gene>
<reference evidence="11 12" key="1">
    <citation type="journal article" date="2024" name="BMC Genomics">
        <title>De novo assembly and annotation of Popillia japonica's genome with initial clues to its potential as an invasive pest.</title>
        <authorList>
            <person name="Cucini C."/>
            <person name="Boschi S."/>
            <person name="Funari R."/>
            <person name="Cardaioli E."/>
            <person name="Iannotti N."/>
            <person name="Marturano G."/>
            <person name="Paoli F."/>
            <person name="Bruttini M."/>
            <person name="Carapelli A."/>
            <person name="Frati F."/>
            <person name="Nardi F."/>
        </authorList>
    </citation>
    <scope>NUCLEOTIDE SEQUENCE [LARGE SCALE GENOMIC DNA]</scope>
    <source>
        <strain evidence="11">DMR45628</strain>
    </source>
</reference>
<name>A0AAW1MHN5_POPJA</name>
<dbReference type="GO" id="GO:0021556">
    <property type="term" value="P:central nervous system formation"/>
    <property type="evidence" value="ECO:0007669"/>
    <property type="project" value="UniProtKB-ARBA"/>
</dbReference>
<evidence type="ECO:0000256" key="3">
    <source>
        <dbReference type="ARBA" id="ARBA00022553"/>
    </source>
</evidence>
<dbReference type="InterPro" id="IPR009057">
    <property type="entry name" value="Homeodomain-like_sf"/>
</dbReference>
<evidence type="ECO:0000256" key="8">
    <source>
        <dbReference type="PROSITE-ProRule" id="PRU00320"/>
    </source>
</evidence>
<dbReference type="PROSITE" id="PS50960">
    <property type="entry name" value="HTH_PSQ"/>
    <property type="match status" value="1"/>
</dbReference>
<evidence type="ECO:0000256" key="7">
    <source>
        <dbReference type="ARBA" id="ARBA00023242"/>
    </source>
</evidence>
<evidence type="ECO:0000313" key="11">
    <source>
        <dbReference type="EMBL" id="KAK9745165.1"/>
    </source>
</evidence>
<dbReference type="SUPFAM" id="SSF46689">
    <property type="entry name" value="Homeodomain-like"/>
    <property type="match status" value="1"/>
</dbReference>
<keyword evidence="7 8" id="KW-0539">Nucleus</keyword>
<dbReference type="Proteomes" id="UP001458880">
    <property type="component" value="Unassembled WGS sequence"/>
</dbReference>
<dbReference type="InterPro" id="IPR007889">
    <property type="entry name" value="HTH_Psq"/>
</dbReference>
<dbReference type="GO" id="GO:0007469">
    <property type="term" value="P:antennal development"/>
    <property type="evidence" value="ECO:0007669"/>
    <property type="project" value="UniProtKB-ARBA"/>
</dbReference>
<dbReference type="EMBL" id="JASPKY010000051">
    <property type="protein sequence ID" value="KAK9745165.1"/>
    <property type="molecule type" value="Genomic_DNA"/>
</dbReference>
<evidence type="ECO:0000256" key="4">
    <source>
        <dbReference type="ARBA" id="ARBA00023015"/>
    </source>
</evidence>
<evidence type="ECO:0000313" key="12">
    <source>
        <dbReference type="Proteomes" id="UP001458880"/>
    </source>
</evidence>
<dbReference type="InterPro" id="IPR051839">
    <property type="entry name" value="RD_transcriptional_regulator"/>
</dbReference>
<evidence type="ECO:0000256" key="2">
    <source>
        <dbReference type="ARBA" id="ARBA00022473"/>
    </source>
</evidence>
<dbReference type="Gene3D" id="1.10.10.10">
    <property type="entry name" value="Winged helix-like DNA-binding domain superfamily/Winged helix DNA-binding domain"/>
    <property type="match status" value="1"/>
</dbReference>
<keyword evidence="5 8" id="KW-0238">DNA-binding</keyword>
<comment type="caution">
    <text evidence="11">The sequence shown here is derived from an EMBL/GenBank/DDBJ whole genome shotgun (WGS) entry which is preliminary data.</text>
</comment>
<evidence type="ECO:0000256" key="6">
    <source>
        <dbReference type="ARBA" id="ARBA00023163"/>
    </source>
</evidence>
<dbReference type="InterPro" id="IPR036388">
    <property type="entry name" value="WH-like_DNA-bd_sf"/>
</dbReference>
<feature type="DNA-binding region" description="H-T-H motif" evidence="8">
    <location>
        <begin position="31"/>
        <end position="51"/>
    </location>
</feature>
<dbReference type="GO" id="GO:0048749">
    <property type="term" value="P:compound eye development"/>
    <property type="evidence" value="ECO:0007669"/>
    <property type="project" value="UniProtKB-ARBA"/>
</dbReference>
<dbReference type="GO" id="GO:0003700">
    <property type="term" value="F:DNA-binding transcription factor activity"/>
    <property type="evidence" value="ECO:0007669"/>
    <property type="project" value="UniProtKB-ARBA"/>
</dbReference>
<keyword evidence="3" id="KW-0597">Phosphoprotein</keyword>
<organism evidence="11 12">
    <name type="scientific">Popillia japonica</name>
    <name type="common">Japanese beetle</name>
    <dbReference type="NCBI Taxonomy" id="7064"/>
    <lineage>
        <taxon>Eukaryota</taxon>
        <taxon>Metazoa</taxon>
        <taxon>Ecdysozoa</taxon>
        <taxon>Arthropoda</taxon>
        <taxon>Hexapoda</taxon>
        <taxon>Insecta</taxon>
        <taxon>Pterygota</taxon>
        <taxon>Neoptera</taxon>
        <taxon>Endopterygota</taxon>
        <taxon>Coleoptera</taxon>
        <taxon>Polyphaga</taxon>
        <taxon>Scarabaeiformia</taxon>
        <taxon>Scarabaeidae</taxon>
        <taxon>Rutelinae</taxon>
        <taxon>Popillia</taxon>
    </lineage>
</organism>
<evidence type="ECO:0000256" key="5">
    <source>
        <dbReference type="ARBA" id="ARBA00023125"/>
    </source>
</evidence>
<protein>
    <submittedName>
        <fullName evidence="11">CENP-B N-terminal DNA-binding domain</fullName>
    </submittedName>
</protein>
<proteinExistence type="predicted"/>
<feature type="region of interest" description="Disordered" evidence="9">
    <location>
        <begin position="118"/>
        <end position="148"/>
    </location>
</feature>
<keyword evidence="2" id="KW-0217">Developmental protein</keyword>
<sequence length="414" mass="46096">MSAKAGKRPLRSLTAHEKLDAIRRVHDGESKASVARDIGVPESTLRGWCKNEDKISYLSRQSSPETDDSVHLEPKEKKAKIEDNVPFNLSLKVPASYSPPTTDTAGFNGKAPVATTAAAADADKDTKLSANSATQETPKSTQMTERERNRAELARLSIELGLNRPEMFNSKSATGNTIADLSTNIGLLAQWNTLLLQQQQKTAKKITISEATTFPLAPTPLLTYTKPDAKAKLPKVDPPKSVEDSVWYWLNQQAMLGLSQAPVTNVPTTTNDVPTTTQANGSSYQNSSWFWKWYKQFATTQITQSPNKPILYQQLTKDKDFTNTENLQNEEKPKKSPNKPILYQQLTKDKDFTNTENLQNEEKPKSSTKARAVLDNLLLHNNNNVASVNKRECEQKPGPYSTTYFYIIIITLPP</sequence>